<evidence type="ECO:0000256" key="2">
    <source>
        <dbReference type="SAM" id="SignalP"/>
    </source>
</evidence>
<comment type="similarity">
    <text evidence="1">Belongs to the Cu-Zn superoxide dismutase family.</text>
</comment>
<keyword evidence="4" id="KW-1185">Reference proteome</keyword>
<dbReference type="RefSeq" id="WP_344785542.1">
    <property type="nucleotide sequence ID" value="NZ_BAAAZW010000011.1"/>
</dbReference>
<feature type="signal peptide" evidence="2">
    <location>
        <begin position="1"/>
        <end position="29"/>
    </location>
</feature>
<evidence type="ECO:0008006" key="5">
    <source>
        <dbReference type="Google" id="ProtNLM"/>
    </source>
</evidence>
<organism evidence="3 4">
    <name type="scientific">Gordonia caeni</name>
    <dbReference type="NCBI Taxonomy" id="1007097"/>
    <lineage>
        <taxon>Bacteria</taxon>
        <taxon>Bacillati</taxon>
        <taxon>Actinomycetota</taxon>
        <taxon>Actinomycetes</taxon>
        <taxon>Mycobacteriales</taxon>
        <taxon>Gordoniaceae</taxon>
        <taxon>Gordonia</taxon>
    </lineage>
</organism>
<comment type="caution">
    <text evidence="3">The sequence shown here is derived from an EMBL/GenBank/DDBJ whole genome shotgun (WGS) entry which is preliminary data.</text>
</comment>
<dbReference type="Gene3D" id="2.60.40.200">
    <property type="entry name" value="Superoxide dismutase, copper/zinc binding domain"/>
    <property type="match status" value="1"/>
</dbReference>
<reference evidence="4" key="1">
    <citation type="journal article" date="2019" name="Int. J. Syst. Evol. Microbiol.">
        <title>The Global Catalogue of Microorganisms (GCM) 10K type strain sequencing project: providing services to taxonomists for standard genome sequencing and annotation.</title>
        <authorList>
            <consortium name="The Broad Institute Genomics Platform"/>
            <consortium name="The Broad Institute Genome Sequencing Center for Infectious Disease"/>
            <person name="Wu L."/>
            <person name="Ma J."/>
        </authorList>
    </citation>
    <scope>NUCLEOTIDE SEQUENCE [LARGE SCALE GENOMIC DNA]</scope>
    <source>
        <strain evidence="4">JCM 16923</strain>
    </source>
</reference>
<proteinExistence type="inferred from homology"/>
<evidence type="ECO:0000313" key="4">
    <source>
        <dbReference type="Proteomes" id="UP001418444"/>
    </source>
</evidence>
<evidence type="ECO:0000256" key="1">
    <source>
        <dbReference type="ARBA" id="ARBA00010457"/>
    </source>
</evidence>
<sequence length="185" mass="17999">MTASPTPRASRTRVLAALAAAGLAGVALTACTPDEHPTSEKGTTPPVITGNQVIPGDLVNADGIAAEPGSAVGTVALAGTEGDSVGAASFVADGDRAKMNLRVSGLKPGQHKVEVRTGTNCDAPNEFAGTGNAIAGGSLPGISVGAEGNGSANQTVAVTIGDLDGKAMVILDSNTPIACGIIMAN</sequence>
<evidence type="ECO:0000313" key="3">
    <source>
        <dbReference type="EMBL" id="GAA3968742.1"/>
    </source>
</evidence>
<name>A0ABP7PP12_9ACTN</name>
<keyword evidence="2" id="KW-0732">Signal</keyword>
<dbReference type="SUPFAM" id="SSF49329">
    <property type="entry name" value="Cu,Zn superoxide dismutase-like"/>
    <property type="match status" value="1"/>
</dbReference>
<dbReference type="EMBL" id="BAAAZW010000011">
    <property type="protein sequence ID" value="GAA3968742.1"/>
    <property type="molecule type" value="Genomic_DNA"/>
</dbReference>
<accession>A0ABP7PP12</accession>
<dbReference type="InterPro" id="IPR036423">
    <property type="entry name" value="SOD-like_Cu/Zn_dom_sf"/>
</dbReference>
<gene>
    <name evidence="3" type="ORF">GCM10022231_32280</name>
</gene>
<protein>
    <recommendedName>
        <fullName evidence="5">Superoxide dismutase</fullName>
    </recommendedName>
</protein>
<dbReference type="Proteomes" id="UP001418444">
    <property type="component" value="Unassembled WGS sequence"/>
</dbReference>
<feature type="chain" id="PRO_5046774554" description="Superoxide dismutase" evidence="2">
    <location>
        <begin position="30"/>
        <end position="185"/>
    </location>
</feature>